<dbReference type="EMBL" id="KN823059">
    <property type="protein sequence ID" value="KIO24551.1"/>
    <property type="molecule type" value="Genomic_DNA"/>
</dbReference>
<organism evidence="1 2">
    <name type="scientific">Tulasnella calospora MUT 4182</name>
    <dbReference type="NCBI Taxonomy" id="1051891"/>
    <lineage>
        <taxon>Eukaryota</taxon>
        <taxon>Fungi</taxon>
        <taxon>Dikarya</taxon>
        <taxon>Basidiomycota</taxon>
        <taxon>Agaricomycotina</taxon>
        <taxon>Agaricomycetes</taxon>
        <taxon>Cantharellales</taxon>
        <taxon>Tulasnellaceae</taxon>
        <taxon>Tulasnella</taxon>
    </lineage>
</organism>
<evidence type="ECO:0000313" key="1">
    <source>
        <dbReference type="EMBL" id="KIO24551.1"/>
    </source>
</evidence>
<keyword evidence="2" id="KW-1185">Reference proteome</keyword>
<gene>
    <name evidence="1" type="ORF">M407DRAFT_76825</name>
</gene>
<dbReference type="OrthoDB" id="2404451at2759"/>
<dbReference type="HOGENOM" id="CLU_032165_0_0_1"/>
<accession>A0A0C3QEY4</accession>
<proteinExistence type="predicted"/>
<sequence>MHLLENMFKNYISLFAGDFKHLGDGSEPFSIVSRIWAEIGTATVKANATIPSSFGRSIPNIAEERVYMTAESHLVWGTMYAPILLRGCFTHDRYYLHWRKFISIVERCIGFSSNAAERFKLRHDIREWYTEYERMFYQYKTERLPTCVLTVHAWLHLVDIIEQSGPLWSYWCWVMERFCGKLVRAVSSRKHPYSSLNRRILELQLTLHAIRHAYNLGDRIPPSSTMFNSEPPETYHDIDRYEELTLLHPKRSLSFARDGLNDLRRRIAVHLATVHDVSVAVAMMAIPETIVQWGRARIKDADIVHSHVGYPRREENQRNATFIQYEQQVDRNARWRRREVDMEAWTFFGRLDRIICCEVLPNQAMGIPEPEPLILLDVKLCNTERDAFGFYEYSTFRYSEIVDGTCLRALVGRILDRDKWVFVRRQGAMEHAEFIDEE</sequence>
<name>A0A0C3QEY4_9AGAM</name>
<dbReference type="PANTHER" id="PTHR46579">
    <property type="entry name" value="F5/8 TYPE C DOMAIN-CONTAINING PROTEIN-RELATED"/>
    <property type="match status" value="1"/>
</dbReference>
<evidence type="ECO:0000313" key="2">
    <source>
        <dbReference type="Proteomes" id="UP000054248"/>
    </source>
</evidence>
<dbReference type="Proteomes" id="UP000054248">
    <property type="component" value="Unassembled WGS sequence"/>
</dbReference>
<protein>
    <submittedName>
        <fullName evidence="1">Uncharacterized protein</fullName>
    </submittedName>
</protein>
<reference evidence="1 2" key="1">
    <citation type="submission" date="2014-04" db="EMBL/GenBank/DDBJ databases">
        <authorList>
            <consortium name="DOE Joint Genome Institute"/>
            <person name="Kuo A."/>
            <person name="Girlanda M."/>
            <person name="Perotto S."/>
            <person name="Kohler A."/>
            <person name="Nagy L.G."/>
            <person name="Floudas D."/>
            <person name="Copeland A."/>
            <person name="Barry K.W."/>
            <person name="Cichocki N."/>
            <person name="Veneault-Fourrey C."/>
            <person name="LaButti K."/>
            <person name="Lindquist E.A."/>
            <person name="Lipzen A."/>
            <person name="Lundell T."/>
            <person name="Morin E."/>
            <person name="Murat C."/>
            <person name="Sun H."/>
            <person name="Tunlid A."/>
            <person name="Henrissat B."/>
            <person name="Grigoriev I.V."/>
            <person name="Hibbett D.S."/>
            <person name="Martin F."/>
            <person name="Nordberg H.P."/>
            <person name="Cantor M.N."/>
            <person name="Hua S.X."/>
        </authorList>
    </citation>
    <scope>NUCLEOTIDE SEQUENCE [LARGE SCALE GENOMIC DNA]</scope>
    <source>
        <strain evidence="1 2">MUT 4182</strain>
    </source>
</reference>
<dbReference type="STRING" id="1051891.A0A0C3QEY4"/>
<reference evidence="2" key="2">
    <citation type="submission" date="2015-01" db="EMBL/GenBank/DDBJ databases">
        <title>Evolutionary Origins and Diversification of the Mycorrhizal Mutualists.</title>
        <authorList>
            <consortium name="DOE Joint Genome Institute"/>
            <consortium name="Mycorrhizal Genomics Consortium"/>
            <person name="Kohler A."/>
            <person name="Kuo A."/>
            <person name="Nagy L.G."/>
            <person name="Floudas D."/>
            <person name="Copeland A."/>
            <person name="Barry K.W."/>
            <person name="Cichocki N."/>
            <person name="Veneault-Fourrey C."/>
            <person name="LaButti K."/>
            <person name="Lindquist E.A."/>
            <person name="Lipzen A."/>
            <person name="Lundell T."/>
            <person name="Morin E."/>
            <person name="Murat C."/>
            <person name="Riley R."/>
            <person name="Ohm R."/>
            <person name="Sun H."/>
            <person name="Tunlid A."/>
            <person name="Henrissat B."/>
            <person name="Grigoriev I.V."/>
            <person name="Hibbett D.S."/>
            <person name="Martin F."/>
        </authorList>
    </citation>
    <scope>NUCLEOTIDE SEQUENCE [LARGE SCALE GENOMIC DNA]</scope>
    <source>
        <strain evidence="2">MUT 4182</strain>
    </source>
</reference>
<dbReference type="PANTHER" id="PTHR46579:SF1">
    <property type="entry name" value="F5_8 TYPE C DOMAIN-CONTAINING PROTEIN"/>
    <property type="match status" value="1"/>
</dbReference>
<dbReference type="AlphaFoldDB" id="A0A0C3QEY4"/>